<evidence type="ECO:0000256" key="2">
    <source>
        <dbReference type="ARBA" id="ARBA00022448"/>
    </source>
</evidence>
<dbReference type="PANTHER" id="PTHR43791">
    <property type="entry name" value="PERMEASE-RELATED"/>
    <property type="match status" value="1"/>
</dbReference>
<dbReference type="GO" id="GO:0016020">
    <property type="term" value="C:membrane"/>
    <property type="evidence" value="ECO:0007669"/>
    <property type="project" value="UniProtKB-SubCell"/>
</dbReference>
<evidence type="ECO:0000313" key="8">
    <source>
        <dbReference type="EMBL" id="GME70731.1"/>
    </source>
</evidence>
<dbReference type="AlphaFoldDB" id="A0A9W6SZD4"/>
<name>A0A9W6SZD4_CANBO</name>
<keyword evidence="3 7" id="KW-0812">Transmembrane</keyword>
<feature type="region of interest" description="Disordered" evidence="6">
    <location>
        <begin position="1"/>
        <end position="44"/>
    </location>
</feature>
<evidence type="ECO:0000256" key="1">
    <source>
        <dbReference type="ARBA" id="ARBA00004141"/>
    </source>
</evidence>
<evidence type="ECO:0000313" key="9">
    <source>
        <dbReference type="Proteomes" id="UP001165120"/>
    </source>
</evidence>
<dbReference type="PANTHER" id="PTHR43791:SF28">
    <property type="entry name" value="MAJOR FACILITATOR SUPERFAMILY (MFS) PROFILE DOMAIN-CONTAINING PROTEIN"/>
    <property type="match status" value="1"/>
</dbReference>
<feature type="transmembrane region" description="Helical" evidence="7">
    <location>
        <begin position="172"/>
        <end position="190"/>
    </location>
</feature>
<keyword evidence="2" id="KW-0813">Transport</keyword>
<dbReference type="Proteomes" id="UP001165120">
    <property type="component" value="Unassembled WGS sequence"/>
</dbReference>
<proteinExistence type="predicted"/>
<evidence type="ECO:0000256" key="6">
    <source>
        <dbReference type="SAM" id="MobiDB-lite"/>
    </source>
</evidence>
<keyword evidence="5 7" id="KW-0472">Membrane</keyword>
<feature type="transmembrane region" description="Helical" evidence="7">
    <location>
        <begin position="147"/>
        <end position="166"/>
    </location>
</feature>
<evidence type="ECO:0000256" key="5">
    <source>
        <dbReference type="ARBA" id="ARBA00023136"/>
    </source>
</evidence>
<accession>A0A9W6SZD4</accession>
<reference evidence="8" key="1">
    <citation type="submission" date="2023-04" db="EMBL/GenBank/DDBJ databases">
        <title>Candida boidinii NBRC 10035.</title>
        <authorList>
            <person name="Ichikawa N."/>
            <person name="Sato H."/>
            <person name="Tonouchi N."/>
        </authorList>
    </citation>
    <scope>NUCLEOTIDE SEQUENCE</scope>
    <source>
        <strain evidence="8">NBRC 10035</strain>
    </source>
</reference>
<comment type="caution">
    <text evidence="8">The sequence shown here is derived from an EMBL/GenBank/DDBJ whole genome shotgun (WGS) entry which is preliminary data.</text>
</comment>
<dbReference type="SUPFAM" id="SSF103473">
    <property type="entry name" value="MFS general substrate transporter"/>
    <property type="match status" value="1"/>
</dbReference>
<organism evidence="8 9">
    <name type="scientific">Candida boidinii</name>
    <name type="common">Yeast</name>
    <dbReference type="NCBI Taxonomy" id="5477"/>
    <lineage>
        <taxon>Eukaryota</taxon>
        <taxon>Fungi</taxon>
        <taxon>Dikarya</taxon>
        <taxon>Ascomycota</taxon>
        <taxon>Saccharomycotina</taxon>
        <taxon>Pichiomycetes</taxon>
        <taxon>Pichiales</taxon>
        <taxon>Pichiaceae</taxon>
        <taxon>Ogataea</taxon>
        <taxon>Ogataea/Candida clade</taxon>
    </lineage>
</organism>
<sequence>MTNFTNNSSDSSQHEDPKRSAIQTDVLYEDSSKSSLERIEGEGDDEQVLENTKWTRHIWDTWGHPDKRHVEVIFKLDCTLLFLACASTFIKYLDKINLTYAYVNGLKEDIGINGNEYNYANTGYNIACMVCGFPAAYLMVKMNSKWFIILIEIGWIIVTFCQSNLLRDLLFYNHRLLLALSLVVTLPLVFGQA</sequence>
<feature type="compositionally biased region" description="Basic and acidic residues" evidence="6">
    <location>
        <begin position="30"/>
        <end position="41"/>
    </location>
</feature>
<dbReference type="Gene3D" id="1.20.1250.20">
    <property type="entry name" value="MFS general substrate transporter like domains"/>
    <property type="match status" value="1"/>
</dbReference>
<keyword evidence="4 7" id="KW-1133">Transmembrane helix</keyword>
<dbReference type="EMBL" id="BSXN01000946">
    <property type="protein sequence ID" value="GME70731.1"/>
    <property type="molecule type" value="Genomic_DNA"/>
</dbReference>
<dbReference type="InterPro" id="IPR036259">
    <property type="entry name" value="MFS_trans_sf"/>
</dbReference>
<evidence type="ECO:0000256" key="7">
    <source>
        <dbReference type="SAM" id="Phobius"/>
    </source>
</evidence>
<comment type="subcellular location">
    <subcellularLocation>
        <location evidence="1">Membrane</location>
        <topology evidence="1">Multi-pass membrane protein</topology>
    </subcellularLocation>
</comment>
<feature type="compositionally biased region" description="Polar residues" evidence="6">
    <location>
        <begin position="1"/>
        <end position="11"/>
    </location>
</feature>
<evidence type="ECO:0000256" key="3">
    <source>
        <dbReference type="ARBA" id="ARBA00022692"/>
    </source>
</evidence>
<evidence type="ECO:0000256" key="4">
    <source>
        <dbReference type="ARBA" id="ARBA00022989"/>
    </source>
</evidence>
<gene>
    <name evidence="8" type="ORF">Cboi02_000293900</name>
</gene>
<keyword evidence="9" id="KW-1185">Reference proteome</keyword>
<protein>
    <submittedName>
        <fullName evidence="8">Unnamed protein product</fullName>
    </submittedName>
</protein>
<dbReference type="GO" id="GO:0022857">
    <property type="term" value="F:transmembrane transporter activity"/>
    <property type="evidence" value="ECO:0007669"/>
    <property type="project" value="TreeGrafter"/>
</dbReference>